<sequence>MKFLKITLYFFIDHWYGLYVSGHGSNLKYEGLMSKNEATKQAKHWVGIADTIGGIAQVKNIVTGKSISYT</sequence>
<reference evidence="1 2" key="1">
    <citation type="journal article" date="2016" name="Nat. Commun.">
        <title>Thousands of microbial genomes shed light on interconnected biogeochemical processes in an aquifer system.</title>
        <authorList>
            <person name="Anantharaman K."/>
            <person name="Brown C.T."/>
            <person name="Hug L.A."/>
            <person name="Sharon I."/>
            <person name="Castelle C.J."/>
            <person name="Probst A.J."/>
            <person name="Thomas B.C."/>
            <person name="Singh A."/>
            <person name="Wilkins M.J."/>
            <person name="Karaoz U."/>
            <person name="Brodie E.L."/>
            <person name="Williams K.H."/>
            <person name="Hubbard S.S."/>
            <person name="Banfield J.F."/>
        </authorList>
    </citation>
    <scope>NUCLEOTIDE SEQUENCE [LARGE SCALE GENOMIC DNA]</scope>
</reference>
<name>A0A1F8F399_9BACT</name>
<organism evidence="1 2">
    <name type="scientific">Candidatus Yanofskybacteria bacterium RIFCSPHIGHO2_02_FULL_38_22b</name>
    <dbReference type="NCBI Taxonomy" id="1802673"/>
    <lineage>
        <taxon>Bacteria</taxon>
        <taxon>Candidatus Yanofskyibacteriota</taxon>
    </lineage>
</organism>
<evidence type="ECO:0000313" key="2">
    <source>
        <dbReference type="Proteomes" id="UP000176834"/>
    </source>
</evidence>
<dbReference type="Proteomes" id="UP000176834">
    <property type="component" value="Unassembled WGS sequence"/>
</dbReference>
<dbReference type="EMBL" id="MGJN01000004">
    <property type="protein sequence ID" value="OGN07607.1"/>
    <property type="molecule type" value="Genomic_DNA"/>
</dbReference>
<gene>
    <name evidence="1" type="ORF">A3B86_00745</name>
</gene>
<dbReference type="AlphaFoldDB" id="A0A1F8F399"/>
<evidence type="ECO:0000313" key="1">
    <source>
        <dbReference type="EMBL" id="OGN07607.1"/>
    </source>
</evidence>
<comment type="caution">
    <text evidence="1">The sequence shown here is derived from an EMBL/GenBank/DDBJ whole genome shotgun (WGS) entry which is preliminary data.</text>
</comment>
<accession>A0A1F8F399</accession>
<proteinExistence type="predicted"/>
<protein>
    <submittedName>
        <fullName evidence="1">Uncharacterized protein</fullName>
    </submittedName>
</protein>